<accession>A0A845HGW4</accession>
<keyword evidence="3" id="KW-1185">Reference proteome</keyword>
<evidence type="ECO:0000313" key="3">
    <source>
        <dbReference type="Proteomes" id="UP000484875"/>
    </source>
</evidence>
<feature type="region of interest" description="Disordered" evidence="1">
    <location>
        <begin position="92"/>
        <end position="120"/>
    </location>
</feature>
<comment type="caution">
    <text evidence="2">The sequence shown here is derived from an EMBL/GenBank/DDBJ whole genome shotgun (WGS) entry which is preliminary data.</text>
</comment>
<protein>
    <submittedName>
        <fullName evidence="2">Uncharacterized protein</fullName>
    </submittedName>
</protein>
<evidence type="ECO:0000313" key="2">
    <source>
        <dbReference type="EMBL" id="MYN16749.1"/>
    </source>
</evidence>
<dbReference type="EMBL" id="WWCV01000011">
    <property type="protein sequence ID" value="MYN16749.1"/>
    <property type="molecule type" value="Genomic_DNA"/>
</dbReference>
<dbReference type="Proteomes" id="UP000484875">
    <property type="component" value="Unassembled WGS sequence"/>
</dbReference>
<organism evidence="2 3">
    <name type="scientific">Duganella vulcania</name>
    <dbReference type="NCBI Taxonomy" id="2692166"/>
    <lineage>
        <taxon>Bacteria</taxon>
        <taxon>Pseudomonadati</taxon>
        <taxon>Pseudomonadota</taxon>
        <taxon>Betaproteobacteria</taxon>
        <taxon>Burkholderiales</taxon>
        <taxon>Oxalobacteraceae</taxon>
        <taxon>Telluria group</taxon>
        <taxon>Duganella</taxon>
    </lineage>
</organism>
<gene>
    <name evidence="2" type="ORF">GTP81_08285</name>
</gene>
<evidence type="ECO:0000256" key="1">
    <source>
        <dbReference type="SAM" id="MobiDB-lite"/>
    </source>
</evidence>
<proteinExistence type="predicted"/>
<sequence>MGRPIFALSEQQSADLIRQLGPIIDRNAGSPRIHRGFVRDFLRAVYFATGKVYGSQSYRRLLKEYAPQRRPSTATIELELECFRGELRDNEKKHSLAESSDVPAASHEHKGHEAGPATNAMDPVDRRLLQQVLHRLDSISALLQSKELQSKEAPVPVAQNCEMPPLTQFYQERLMAVEAELSKVRMENQALLANAMTVAADAAEQYYEHQMQQKQDMIQLQEMFLKYAAATENRIRELEHPGHVARSGNGSSG</sequence>
<name>A0A845HGW4_9BURK</name>
<dbReference type="AlphaFoldDB" id="A0A845HGW4"/>
<reference evidence="2 3" key="1">
    <citation type="submission" date="2019-12" db="EMBL/GenBank/DDBJ databases">
        <title>Novel species isolated from a subtropical stream in China.</title>
        <authorList>
            <person name="Lu H."/>
        </authorList>
    </citation>
    <scope>NUCLEOTIDE SEQUENCE [LARGE SCALE GENOMIC DNA]</scope>
    <source>
        <strain evidence="2 3">FT107W</strain>
    </source>
</reference>
<dbReference type="RefSeq" id="WP_161089436.1">
    <property type="nucleotide sequence ID" value="NZ_WWCV01000011.1"/>
</dbReference>